<dbReference type="EMBL" id="MU006755">
    <property type="protein sequence ID" value="KAF2621429.1"/>
    <property type="molecule type" value="Genomic_DNA"/>
</dbReference>
<protein>
    <submittedName>
        <fullName evidence="1">Uncharacterized protein</fullName>
    </submittedName>
</protein>
<gene>
    <name evidence="1" type="ORF">BU25DRAFT_463660</name>
</gene>
<comment type="caution">
    <text evidence="1">The sequence shown here is derived from an EMBL/GenBank/DDBJ whole genome shotgun (WGS) entry which is preliminary data.</text>
</comment>
<sequence length="267" mass="27844">MLEVADQDAAEDAPEVAVTLEAGNDDALAEIIAEDCGTDCENSPVVALDWDGDEVHDATDEVVPLEAWDDCTIEEVAADDCSEDVRLLEDASAELDAQAEVVPVAVVEAEAEDEEVPEVLEGAGEAVEATSEELEVQTADEPRDDVASEVACEEDWLADDELDDTDAVLEAAEEAHAELPEDEEELLVEASCEVATLDDGTVELTSEAVTIVAEEDGEDCCVCDDTGEGTTTTGGAPVEAASDEVADDAPELAGGMLEVGVTAKDQA</sequence>
<accession>A0ACB6RKD9</accession>
<reference evidence="1" key="1">
    <citation type="journal article" date="2020" name="Stud. Mycol.">
        <title>101 Dothideomycetes genomes: a test case for predicting lifestyles and emergence of pathogens.</title>
        <authorList>
            <person name="Haridas S."/>
            <person name="Albert R."/>
            <person name="Binder M."/>
            <person name="Bloem J."/>
            <person name="Labutti K."/>
            <person name="Salamov A."/>
            <person name="Andreopoulos B."/>
            <person name="Baker S."/>
            <person name="Barry K."/>
            <person name="Bills G."/>
            <person name="Bluhm B."/>
            <person name="Cannon C."/>
            <person name="Castanera R."/>
            <person name="Culley D."/>
            <person name="Daum C."/>
            <person name="Ezra D."/>
            <person name="Gonzalez J."/>
            <person name="Henrissat B."/>
            <person name="Kuo A."/>
            <person name="Liang C."/>
            <person name="Lipzen A."/>
            <person name="Lutzoni F."/>
            <person name="Magnuson J."/>
            <person name="Mondo S."/>
            <person name="Nolan M."/>
            <person name="Ohm R."/>
            <person name="Pangilinan J."/>
            <person name="Park H.-J."/>
            <person name="Ramirez L."/>
            <person name="Alfaro M."/>
            <person name="Sun H."/>
            <person name="Tritt A."/>
            <person name="Yoshinaga Y."/>
            <person name="Zwiers L.-H."/>
            <person name="Turgeon B."/>
            <person name="Goodwin S."/>
            <person name="Spatafora J."/>
            <person name="Crous P."/>
            <person name="Grigoriev I."/>
        </authorList>
    </citation>
    <scope>NUCLEOTIDE SEQUENCE</scope>
    <source>
        <strain evidence="1">CBS 525.71</strain>
    </source>
</reference>
<dbReference type="Proteomes" id="UP000799754">
    <property type="component" value="Unassembled WGS sequence"/>
</dbReference>
<keyword evidence="2" id="KW-1185">Reference proteome</keyword>
<evidence type="ECO:0000313" key="1">
    <source>
        <dbReference type="EMBL" id="KAF2621429.1"/>
    </source>
</evidence>
<organism evidence="1 2">
    <name type="scientific">Macroventuria anomochaeta</name>
    <dbReference type="NCBI Taxonomy" id="301207"/>
    <lineage>
        <taxon>Eukaryota</taxon>
        <taxon>Fungi</taxon>
        <taxon>Dikarya</taxon>
        <taxon>Ascomycota</taxon>
        <taxon>Pezizomycotina</taxon>
        <taxon>Dothideomycetes</taxon>
        <taxon>Pleosporomycetidae</taxon>
        <taxon>Pleosporales</taxon>
        <taxon>Pleosporineae</taxon>
        <taxon>Didymellaceae</taxon>
        <taxon>Macroventuria</taxon>
    </lineage>
</organism>
<proteinExistence type="predicted"/>
<name>A0ACB6RKD9_9PLEO</name>
<evidence type="ECO:0000313" key="2">
    <source>
        <dbReference type="Proteomes" id="UP000799754"/>
    </source>
</evidence>